<protein>
    <submittedName>
        <fullName evidence="2">Uncharacterized protein</fullName>
    </submittedName>
</protein>
<evidence type="ECO:0000313" key="2">
    <source>
        <dbReference type="WBParaSite" id="nRc.2.0.1.t30386-RA"/>
    </source>
</evidence>
<reference evidence="2" key="1">
    <citation type="submission" date="2022-11" db="UniProtKB">
        <authorList>
            <consortium name="WormBaseParasite"/>
        </authorList>
    </citation>
    <scope>IDENTIFICATION</scope>
</reference>
<sequence length="88" mass="10484">MCSLLCKREFVFVDSLSNGYKQCRYDDYCEQNDQGETGVLRIKDRSEIADCRRLNPRNRRQSPIVTDYRKFSPTAADCRDKNPRIFYF</sequence>
<organism evidence="1 2">
    <name type="scientific">Romanomermis culicivorax</name>
    <name type="common">Nematode worm</name>
    <dbReference type="NCBI Taxonomy" id="13658"/>
    <lineage>
        <taxon>Eukaryota</taxon>
        <taxon>Metazoa</taxon>
        <taxon>Ecdysozoa</taxon>
        <taxon>Nematoda</taxon>
        <taxon>Enoplea</taxon>
        <taxon>Dorylaimia</taxon>
        <taxon>Mermithida</taxon>
        <taxon>Mermithoidea</taxon>
        <taxon>Mermithidae</taxon>
        <taxon>Romanomermis</taxon>
    </lineage>
</organism>
<dbReference type="WBParaSite" id="nRc.2.0.1.t30386-RA">
    <property type="protein sequence ID" value="nRc.2.0.1.t30386-RA"/>
    <property type="gene ID" value="nRc.2.0.1.g30386"/>
</dbReference>
<accession>A0A915JVP8</accession>
<keyword evidence="1" id="KW-1185">Reference proteome</keyword>
<dbReference type="Proteomes" id="UP000887565">
    <property type="component" value="Unplaced"/>
</dbReference>
<name>A0A915JVP8_ROMCU</name>
<dbReference type="AlphaFoldDB" id="A0A915JVP8"/>
<evidence type="ECO:0000313" key="1">
    <source>
        <dbReference type="Proteomes" id="UP000887565"/>
    </source>
</evidence>
<proteinExistence type="predicted"/>